<comment type="catalytic activity">
    <reaction evidence="1">
        <text>S-(5-deoxy-D-ribos-5-yl)-L-homocysteine = (S)-4,5-dihydroxypentane-2,3-dione + L-homocysteine</text>
        <dbReference type="Rhea" id="RHEA:17753"/>
        <dbReference type="ChEBI" id="CHEBI:29484"/>
        <dbReference type="ChEBI" id="CHEBI:58195"/>
        <dbReference type="ChEBI" id="CHEBI:58199"/>
        <dbReference type="EC" id="4.4.1.21"/>
    </reaction>
</comment>
<keyword evidence="11 15" id="KW-0456">Lyase</keyword>
<proteinExistence type="inferred from homology"/>
<dbReference type="InterPro" id="IPR003815">
    <property type="entry name" value="S-ribosylhomocysteinase"/>
</dbReference>
<evidence type="ECO:0000313" key="15">
    <source>
        <dbReference type="EMBL" id="MBD1430084.1"/>
    </source>
</evidence>
<evidence type="ECO:0000256" key="11">
    <source>
        <dbReference type="ARBA" id="ARBA00023239"/>
    </source>
</evidence>
<keyword evidence="10" id="KW-0408">Iron</keyword>
<dbReference type="EC" id="4.4.1.21" evidence="5"/>
<evidence type="ECO:0000256" key="6">
    <source>
        <dbReference type="ARBA" id="ARBA00015130"/>
    </source>
</evidence>
<evidence type="ECO:0000256" key="8">
    <source>
        <dbReference type="ARBA" id="ARBA00022723"/>
    </source>
</evidence>
<sequence length="168" mass="19074">MYTKEKAVVNSFIVDHTILKQGIYAKASKTNESAVNAYTTYDIRMIRPNSPERMLSPEVMHTLEHCFATEIRTILGNEVIYVGPMGCCTGFYVVLAGTSRTPQDIQALMKQVLEIILEEGYEVPFQNPISCGNYTFMDFENTLKACQNYLDLINAGKLEFEYPYIQEA</sequence>
<comment type="subunit">
    <text evidence="4">Homodimer.</text>
</comment>
<evidence type="ECO:0000256" key="14">
    <source>
        <dbReference type="ARBA" id="ARBA00031777"/>
    </source>
</evidence>
<protein>
    <recommendedName>
        <fullName evidence="6">S-ribosylhomocysteine lyase</fullName>
        <ecNumber evidence="5">4.4.1.21</ecNumber>
    </recommendedName>
    <alternativeName>
        <fullName evidence="13">AI-2 synthesis protein</fullName>
    </alternativeName>
    <alternativeName>
        <fullName evidence="14">Autoinducer-2 production protein LuxS</fullName>
    </alternativeName>
</protein>
<gene>
    <name evidence="15" type="ORF">H8B04_10990</name>
</gene>
<organism evidence="15 16">
    <name type="scientific">Sphingobacterium litopenaei</name>
    <dbReference type="NCBI Taxonomy" id="2763500"/>
    <lineage>
        <taxon>Bacteria</taxon>
        <taxon>Pseudomonadati</taxon>
        <taxon>Bacteroidota</taxon>
        <taxon>Sphingobacteriia</taxon>
        <taxon>Sphingobacteriales</taxon>
        <taxon>Sphingobacteriaceae</taxon>
        <taxon>Sphingobacterium</taxon>
    </lineage>
</organism>
<name>A0ABR7YFN3_9SPHI</name>
<keyword evidence="9" id="KW-0071">Autoinducer synthesis</keyword>
<evidence type="ECO:0000256" key="2">
    <source>
        <dbReference type="ARBA" id="ARBA00001962"/>
    </source>
</evidence>
<dbReference type="Proteomes" id="UP000651271">
    <property type="component" value="Unassembled WGS sequence"/>
</dbReference>
<evidence type="ECO:0000256" key="1">
    <source>
        <dbReference type="ARBA" id="ARBA00000297"/>
    </source>
</evidence>
<dbReference type="Pfam" id="PF02664">
    <property type="entry name" value="LuxS"/>
    <property type="match status" value="1"/>
</dbReference>
<dbReference type="Gene3D" id="3.30.1360.80">
    <property type="entry name" value="S-ribosylhomocysteinase (LuxS)"/>
    <property type="match status" value="1"/>
</dbReference>
<evidence type="ECO:0000256" key="5">
    <source>
        <dbReference type="ARBA" id="ARBA00012240"/>
    </source>
</evidence>
<dbReference type="PANTHER" id="PTHR35799">
    <property type="entry name" value="S-RIBOSYLHOMOCYSTEINE LYASE"/>
    <property type="match status" value="1"/>
</dbReference>
<comment type="caution">
    <text evidence="15">The sequence shown here is derived from an EMBL/GenBank/DDBJ whole genome shotgun (WGS) entry which is preliminary data.</text>
</comment>
<dbReference type="SUPFAM" id="SSF63411">
    <property type="entry name" value="LuxS/MPP-like metallohydrolase"/>
    <property type="match status" value="1"/>
</dbReference>
<comment type="function">
    <text evidence="12">Involved in the synthesis of autoinducer 2 (AI-2) which is secreted by bacteria and is used to communicate both the cell density and the metabolic potential of the environment. The regulation of gene expression in response to changes in cell density is called quorum sensing. Catalyzes the transformation of S-ribosylhomocysteine (RHC) to homocysteine (HC) and 4,5-dihydroxy-2,3-pentadione (DPD).</text>
</comment>
<evidence type="ECO:0000313" key="16">
    <source>
        <dbReference type="Proteomes" id="UP000651271"/>
    </source>
</evidence>
<dbReference type="RefSeq" id="WP_190302372.1">
    <property type="nucleotide sequence ID" value="NZ_JACOIJ010000020.1"/>
</dbReference>
<evidence type="ECO:0000256" key="3">
    <source>
        <dbReference type="ARBA" id="ARBA00007311"/>
    </source>
</evidence>
<evidence type="ECO:0000256" key="13">
    <source>
        <dbReference type="ARBA" id="ARBA00030600"/>
    </source>
</evidence>
<dbReference type="InterPro" id="IPR037005">
    <property type="entry name" value="LuxS_sf"/>
</dbReference>
<reference evidence="15 16" key="1">
    <citation type="submission" date="2020-08" db="EMBL/GenBank/DDBJ databases">
        <title>Sphingobacterium sp. DN04309 isolated from aquaculture water.</title>
        <authorList>
            <person name="Zhang M."/>
        </authorList>
    </citation>
    <scope>NUCLEOTIDE SEQUENCE [LARGE SCALE GENOMIC DNA]</scope>
    <source>
        <strain evidence="15 16">DN04309</strain>
    </source>
</reference>
<dbReference type="GO" id="GO:0016829">
    <property type="term" value="F:lyase activity"/>
    <property type="evidence" value="ECO:0007669"/>
    <property type="project" value="UniProtKB-KW"/>
</dbReference>
<evidence type="ECO:0000256" key="12">
    <source>
        <dbReference type="ARBA" id="ARBA00024654"/>
    </source>
</evidence>
<dbReference type="EMBL" id="JACOIJ010000020">
    <property type="protein sequence ID" value="MBD1430084.1"/>
    <property type="molecule type" value="Genomic_DNA"/>
</dbReference>
<evidence type="ECO:0000256" key="7">
    <source>
        <dbReference type="ARBA" id="ARBA00022654"/>
    </source>
</evidence>
<comment type="cofactor">
    <cofactor evidence="2">
        <name>Fe cation</name>
        <dbReference type="ChEBI" id="CHEBI:24875"/>
    </cofactor>
</comment>
<keyword evidence="7" id="KW-0673">Quorum sensing</keyword>
<accession>A0ABR7YFN3</accession>
<dbReference type="InterPro" id="IPR011249">
    <property type="entry name" value="Metalloenz_LuxS/M16"/>
</dbReference>
<comment type="similarity">
    <text evidence="3">Belongs to the LuxS family.</text>
</comment>
<dbReference type="PRINTS" id="PR01487">
    <property type="entry name" value="LUXSPROTEIN"/>
</dbReference>
<evidence type="ECO:0000256" key="10">
    <source>
        <dbReference type="ARBA" id="ARBA00023004"/>
    </source>
</evidence>
<keyword evidence="16" id="KW-1185">Reference proteome</keyword>
<dbReference type="PANTHER" id="PTHR35799:SF1">
    <property type="entry name" value="S-RIBOSYLHOMOCYSTEINE LYASE"/>
    <property type="match status" value="1"/>
</dbReference>
<keyword evidence="8" id="KW-0479">Metal-binding</keyword>
<evidence type="ECO:0000256" key="9">
    <source>
        <dbReference type="ARBA" id="ARBA00022929"/>
    </source>
</evidence>
<evidence type="ECO:0000256" key="4">
    <source>
        <dbReference type="ARBA" id="ARBA00011738"/>
    </source>
</evidence>